<evidence type="ECO:0000313" key="9">
    <source>
        <dbReference type="EMBL" id="SSD61809.1"/>
    </source>
</evidence>
<dbReference type="GO" id="GO:0005886">
    <property type="term" value="C:plasma membrane"/>
    <property type="evidence" value="ECO:0007669"/>
    <property type="project" value="UniProtKB-SubCell"/>
</dbReference>
<keyword evidence="4" id="KW-1003">Cell membrane</keyword>
<organism evidence="9 10">
    <name type="scientific">Saccharomycodes ludwigii</name>
    <dbReference type="NCBI Taxonomy" id="36035"/>
    <lineage>
        <taxon>Eukaryota</taxon>
        <taxon>Fungi</taxon>
        <taxon>Dikarya</taxon>
        <taxon>Ascomycota</taxon>
        <taxon>Saccharomycotina</taxon>
        <taxon>Saccharomycetes</taxon>
        <taxon>Saccharomycodales</taxon>
        <taxon>Saccharomycodaceae</taxon>
        <taxon>Saccharomycodes</taxon>
    </lineage>
</organism>
<dbReference type="InterPro" id="IPR038665">
    <property type="entry name" value="Voltage-dep_anion_channel_sf"/>
</dbReference>
<dbReference type="InterPro" id="IPR051629">
    <property type="entry name" value="Sulfite_efflux_TDT"/>
</dbReference>
<evidence type="ECO:0000256" key="3">
    <source>
        <dbReference type="ARBA" id="ARBA00022448"/>
    </source>
</evidence>
<dbReference type="EMBL" id="UFAJ01000907">
    <property type="protein sequence ID" value="SSD61809.1"/>
    <property type="molecule type" value="Genomic_DNA"/>
</dbReference>
<dbReference type="CDD" id="cd09318">
    <property type="entry name" value="TDT_SSU1"/>
    <property type="match status" value="1"/>
</dbReference>
<comment type="subcellular location">
    <subcellularLocation>
        <location evidence="1">Cell membrane</location>
        <topology evidence="1">Multi-pass membrane protein</topology>
    </subcellularLocation>
</comment>
<feature type="transmembrane region" description="Helical" evidence="8">
    <location>
        <begin position="54"/>
        <end position="80"/>
    </location>
</feature>
<feature type="transmembrane region" description="Helical" evidence="8">
    <location>
        <begin position="211"/>
        <end position="240"/>
    </location>
</feature>
<evidence type="ECO:0000256" key="4">
    <source>
        <dbReference type="ARBA" id="ARBA00022475"/>
    </source>
</evidence>
<accession>A0A376BB48</accession>
<evidence type="ECO:0000256" key="1">
    <source>
        <dbReference type="ARBA" id="ARBA00004651"/>
    </source>
</evidence>
<sequence>MANTGRKKRIYSLVVSLIDEFAPFWFVTVMGTGISSSILHEFPYPAKWLRICSYIMFAICCLLFLIFQTAVFLNMYRVIYVKRLGVLKYVQRYFVSIPNNLFWGTYAMGFCTIINYMYILASNEASHSYKQSKNLIIAVYVLWWVDVTISLGTAWVITFLCWKYTHQDLLSKNLQSFLLLPIIPIVVVSSSSGQFTMSELFTQHFNRNIQLLTLVITALLWLHAIALVFLVLSVYFWNLYINGIPDIMKVFTCFLCIGPMGQGSYGVQLLSDNILKYIKKYHANTGDEREYLSVLAVGYSFKVFGLILALLLMSCGIFFTFYSFASIASYYNTIPLFNSNLNTSANENRIYHYHKGWWAMTFPLGTMALSTKEIWIQYDRIAPIGAFRVLSVIYSGLCVISTIFCLLGCLKIYVYQWIKDYNYHTTKNNRKSGNNEEQDQEVTNLLIQQATCLEKKHTMDMSQNNITQSKRNYDTLQNPDATNEGVSETTVAITNASTAPLNDLEETIVDGAVNNTDTDRKSVV</sequence>
<gene>
    <name evidence="9" type="ORF">SCODWIG_03570</name>
</gene>
<dbReference type="GO" id="GO:0000319">
    <property type="term" value="F:sulfite transmembrane transporter activity"/>
    <property type="evidence" value="ECO:0007669"/>
    <property type="project" value="TreeGrafter"/>
</dbReference>
<dbReference type="InterPro" id="IPR004695">
    <property type="entry name" value="SLAC1/Mae1/Ssu1/TehA"/>
</dbReference>
<feature type="transmembrane region" description="Helical" evidence="8">
    <location>
        <begin position="392"/>
        <end position="414"/>
    </location>
</feature>
<dbReference type="Pfam" id="PF03595">
    <property type="entry name" value="SLAC1"/>
    <property type="match status" value="1"/>
</dbReference>
<keyword evidence="3" id="KW-0813">Transport</keyword>
<dbReference type="VEuPathDB" id="FungiDB:SCODWIG_03570"/>
<evidence type="ECO:0000313" key="10">
    <source>
        <dbReference type="Proteomes" id="UP000262825"/>
    </source>
</evidence>
<dbReference type="PANTHER" id="PTHR31686:SF1">
    <property type="entry name" value="SULFITE EFFLUX PUMP SSU1"/>
    <property type="match status" value="1"/>
</dbReference>
<feature type="transmembrane region" description="Helical" evidence="8">
    <location>
        <begin position="12"/>
        <end position="34"/>
    </location>
</feature>
<keyword evidence="5 8" id="KW-0812">Transmembrane</keyword>
<evidence type="ECO:0000256" key="5">
    <source>
        <dbReference type="ARBA" id="ARBA00022692"/>
    </source>
</evidence>
<keyword evidence="6 8" id="KW-1133">Transmembrane helix</keyword>
<name>A0A376BB48_9ASCO</name>
<keyword evidence="7 8" id="KW-0472">Membrane</keyword>
<feature type="transmembrane region" description="Helical" evidence="8">
    <location>
        <begin position="174"/>
        <end position="191"/>
    </location>
</feature>
<evidence type="ECO:0000256" key="6">
    <source>
        <dbReference type="ARBA" id="ARBA00022989"/>
    </source>
</evidence>
<evidence type="ECO:0000256" key="2">
    <source>
        <dbReference type="ARBA" id="ARBA00008566"/>
    </source>
</evidence>
<dbReference type="Gene3D" id="1.50.10.150">
    <property type="entry name" value="Voltage-dependent anion channel"/>
    <property type="match status" value="1"/>
</dbReference>
<evidence type="ECO:0000256" key="8">
    <source>
        <dbReference type="SAM" id="Phobius"/>
    </source>
</evidence>
<dbReference type="Proteomes" id="UP000262825">
    <property type="component" value="Unassembled WGS sequence"/>
</dbReference>
<evidence type="ECO:0000256" key="7">
    <source>
        <dbReference type="ARBA" id="ARBA00023136"/>
    </source>
</evidence>
<dbReference type="AlphaFoldDB" id="A0A376BB48"/>
<dbReference type="PANTHER" id="PTHR31686">
    <property type="match status" value="1"/>
</dbReference>
<feature type="transmembrane region" description="Helical" evidence="8">
    <location>
        <begin position="141"/>
        <end position="162"/>
    </location>
</feature>
<keyword evidence="10" id="KW-1185">Reference proteome</keyword>
<protein>
    <submittedName>
        <fullName evidence="9">Related to Sulfite efflux pump SSU1</fullName>
    </submittedName>
</protein>
<feature type="transmembrane region" description="Helical" evidence="8">
    <location>
        <begin position="303"/>
        <end position="331"/>
    </location>
</feature>
<reference evidence="10" key="1">
    <citation type="submission" date="2018-06" db="EMBL/GenBank/DDBJ databases">
        <authorList>
            <person name="Guldener U."/>
        </authorList>
    </citation>
    <scope>NUCLEOTIDE SEQUENCE [LARGE SCALE GENOMIC DNA]</scope>
    <source>
        <strain evidence="10">UTAD17</strain>
    </source>
</reference>
<feature type="transmembrane region" description="Helical" evidence="8">
    <location>
        <begin position="101"/>
        <end position="121"/>
    </location>
</feature>
<proteinExistence type="inferred from homology"/>
<comment type="similarity">
    <text evidence="2">Belongs to the tellurite-resistance/dicarboxylate transporter (TDT) family.</text>
</comment>